<keyword evidence="1" id="KW-0472">Membrane</keyword>
<dbReference type="AlphaFoldDB" id="A0A3A1U1J7"/>
<evidence type="ECO:0000313" key="3">
    <source>
        <dbReference type="Proteomes" id="UP000265742"/>
    </source>
</evidence>
<evidence type="ECO:0008006" key="4">
    <source>
        <dbReference type="Google" id="ProtNLM"/>
    </source>
</evidence>
<dbReference type="EMBL" id="QXTG01000003">
    <property type="protein sequence ID" value="RIX26497.1"/>
    <property type="molecule type" value="Genomic_DNA"/>
</dbReference>
<reference evidence="3" key="1">
    <citation type="submission" date="2018-09" db="EMBL/GenBank/DDBJ databases">
        <authorList>
            <person name="Kim I."/>
        </authorList>
    </citation>
    <scope>NUCLEOTIDE SEQUENCE [LARGE SCALE GENOMIC DNA]</scope>
    <source>
        <strain evidence="3">DD4a</strain>
    </source>
</reference>
<keyword evidence="1" id="KW-1133">Transmembrane helix</keyword>
<evidence type="ECO:0000256" key="1">
    <source>
        <dbReference type="SAM" id="Phobius"/>
    </source>
</evidence>
<comment type="caution">
    <text evidence="2">The sequence shown here is derived from an EMBL/GenBank/DDBJ whole genome shotgun (WGS) entry which is preliminary data.</text>
</comment>
<feature type="transmembrane region" description="Helical" evidence="1">
    <location>
        <begin position="12"/>
        <end position="39"/>
    </location>
</feature>
<dbReference type="RefSeq" id="WP_119483572.1">
    <property type="nucleotide sequence ID" value="NZ_QXTG01000003.1"/>
</dbReference>
<keyword evidence="3" id="KW-1185">Reference proteome</keyword>
<proteinExistence type="predicted"/>
<accession>A0A3A1U1J7</accession>
<organism evidence="2 3">
    <name type="scientific">Amnibacterium setariae</name>
    <dbReference type="NCBI Taxonomy" id="2306585"/>
    <lineage>
        <taxon>Bacteria</taxon>
        <taxon>Bacillati</taxon>
        <taxon>Actinomycetota</taxon>
        <taxon>Actinomycetes</taxon>
        <taxon>Micrococcales</taxon>
        <taxon>Microbacteriaceae</taxon>
        <taxon>Amnibacterium</taxon>
    </lineage>
</organism>
<keyword evidence="1" id="KW-0812">Transmembrane</keyword>
<dbReference type="Proteomes" id="UP000265742">
    <property type="component" value="Unassembled WGS sequence"/>
</dbReference>
<name>A0A3A1U1J7_9MICO</name>
<protein>
    <recommendedName>
        <fullName evidence="4">DUF2273 domain-containing protein</fullName>
    </recommendedName>
</protein>
<sequence length="63" mass="6402">MTTTQTAMAVGAVLAIVGITFNFGALVLVALAIAIGWVVGRILEGRLDVSEIVAAVRGRSSSS</sequence>
<gene>
    <name evidence="2" type="ORF">D1781_16305</name>
</gene>
<evidence type="ECO:0000313" key="2">
    <source>
        <dbReference type="EMBL" id="RIX26497.1"/>
    </source>
</evidence>